<proteinExistence type="predicted"/>
<feature type="region of interest" description="Disordered" evidence="1">
    <location>
        <begin position="44"/>
        <end position="79"/>
    </location>
</feature>
<keyword evidence="2" id="KW-0812">Transmembrane</keyword>
<keyword evidence="2" id="KW-1133">Transmembrane helix</keyword>
<sequence>MLPAALRRRLNRLNNFQSSFLAPLDGADSTQYSGLAYTPELDFASSRPTSAGSKGSTVSVSANTSGSSTPDMDRPSALTTYESSSGLRWNRVVPAFSLLRNAGFEAQQPNSDTRLVRSLFIDGVGYLLEALPSDLTDDEARSIHDRLPDAIKANTDKFPGSSSHNSHVVANSPSYLHRLIATVIVYCFIFAQLILPYAKVLLNSIYTYERRYHVTERVLAAALETADGVGKGAGNIGSTLTTLSEGKLFSALCTLTAWTIESVAGGVYEGVNEGLAILGTTHRPTEVARQKPS</sequence>
<dbReference type="EMBL" id="MIKG01000006">
    <property type="protein sequence ID" value="RAO67861.1"/>
    <property type="molecule type" value="Genomic_DNA"/>
</dbReference>
<name>A0A364KWI5_TALAM</name>
<accession>A0A364KWI5</accession>
<feature type="compositionally biased region" description="Polar residues" evidence="1">
    <location>
        <begin position="46"/>
        <end position="70"/>
    </location>
</feature>
<reference evidence="3 4" key="1">
    <citation type="journal article" date="2017" name="Biotechnol. Biofuels">
        <title>Differential beta-glucosidase expression as a function of carbon source availability in Talaromyces amestolkiae: a genomic and proteomic approach.</title>
        <authorList>
            <person name="de Eugenio L.I."/>
            <person name="Mendez-Liter J.A."/>
            <person name="Nieto-Dominguez M."/>
            <person name="Alonso L."/>
            <person name="Gil-Munoz J."/>
            <person name="Barriuso J."/>
            <person name="Prieto A."/>
            <person name="Martinez M.J."/>
        </authorList>
    </citation>
    <scope>NUCLEOTIDE SEQUENCE [LARGE SCALE GENOMIC DNA]</scope>
    <source>
        <strain evidence="3 4">CIB</strain>
    </source>
</reference>
<keyword evidence="4" id="KW-1185">Reference proteome</keyword>
<dbReference type="RefSeq" id="XP_040732377.1">
    <property type="nucleotide sequence ID" value="XM_040876177.1"/>
</dbReference>
<dbReference type="AlphaFoldDB" id="A0A364KWI5"/>
<dbReference type="OrthoDB" id="190201at2759"/>
<evidence type="ECO:0000256" key="1">
    <source>
        <dbReference type="SAM" id="MobiDB-lite"/>
    </source>
</evidence>
<keyword evidence="2" id="KW-0472">Membrane</keyword>
<dbReference type="GeneID" id="63793089"/>
<gene>
    <name evidence="3" type="ORF">BHQ10_003873</name>
</gene>
<feature type="transmembrane region" description="Helical" evidence="2">
    <location>
        <begin position="175"/>
        <end position="195"/>
    </location>
</feature>
<comment type="caution">
    <text evidence="3">The sequence shown here is derived from an EMBL/GenBank/DDBJ whole genome shotgun (WGS) entry which is preliminary data.</text>
</comment>
<evidence type="ECO:0000256" key="2">
    <source>
        <dbReference type="SAM" id="Phobius"/>
    </source>
</evidence>
<evidence type="ECO:0000313" key="3">
    <source>
        <dbReference type="EMBL" id="RAO67861.1"/>
    </source>
</evidence>
<evidence type="ECO:0000313" key="4">
    <source>
        <dbReference type="Proteomes" id="UP000249363"/>
    </source>
</evidence>
<organism evidence="3 4">
    <name type="scientific">Talaromyces amestolkiae</name>
    <dbReference type="NCBI Taxonomy" id="1196081"/>
    <lineage>
        <taxon>Eukaryota</taxon>
        <taxon>Fungi</taxon>
        <taxon>Dikarya</taxon>
        <taxon>Ascomycota</taxon>
        <taxon>Pezizomycotina</taxon>
        <taxon>Eurotiomycetes</taxon>
        <taxon>Eurotiomycetidae</taxon>
        <taxon>Eurotiales</taxon>
        <taxon>Trichocomaceae</taxon>
        <taxon>Talaromyces</taxon>
        <taxon>Talaromyces sect. Talaromyces</taxon>
    </lineage>
</organism>
<protein>
    <submittedName>
        <fullName evidence="3">Uncharacterized protein</fullName>
    </submittedName>
</protein>
<dbReference type="Proteomes" id="UP000249363">
    <property type="component" value="Unassembled WGS sequence"/>
</dbReference>